<dbReference type="PANTHER" id="PTHR12835">
    <property type="entry name" value="BIOTIN PROTEIN LIGASE"/>
    <property type="match status" value="1"/>
</dbReference>
<evidence type="ECO:0000256" key="4">
    <source>
        <dbReference type="ARBA" id="ARBA00023267"/>
    </source>
</evidence>
<sequence length="281" mass="28720">MTPAFALSPTAVAEGFRLESFAEIGSTNALALERAKAGDPGRLWLVTGHQTGGRGRRGRPWEGRPGNLAATLLLRPRVDLGRAASLGFVAALALREALRAVVPEPAIAIAPDGGDVAGGGRFALKWPNDVLAGGAKLSGILLETAGAGTGDVAVAIGIGVNVVDHPRDVPYPATDLSALGAAVSAAELFFALSDAFVDTMRLWQGGRDLSAVRDAWLASAAGLGSDVAVDTGGRIVRGRFETIDADCRLVVREADGTLTRIAAGDVHFGAVASARGLKAEA</sequence>
<dbReference type="Pfam" id="PF02237">
    <property type="entry name" value="BPL_C"/>
    <property type="match status" value="1"/>
</dbReference>
<organism evidence="8 9">
    <name type="scientific">Jiella sonneratiae</name>
    <dbReference type="NCBI Taxonomy" id="2816856"/>
    <lineage>
        <taxon>Bacteria</taxon>
        <taxon>Pseudomonadati</taxon>
        <taxon>Pseudomonadota</taxon>
        <taxon>Alphaproteobacteria</taxon>
        <taxon>Hyphomicrobiales</taxon>
        <taxon>Aurantimonadaceae</taxon>
        <taxon>Jiella</taxon>
    </lineage>
</organism>
<dbReference type="InterPro" id="IPR045864">
    <property type="entry name" value="aa-tRNA-synth_II/BPL/LPL"/>
</dbReference>
<comment type="catalytic activity">
    <reaction evidence="6">
        <text>biotin + L-lysyl-[protein] + ATP = N(6)-biotinyl-L-lysyl-[protein] + AMP + diphosphate + H(+)</text>
        <dbReference type="Rhea" id="RHEA:11756"/>
        <dbReference type="Rhea" id="RHEA-COMP:9752"/>
        <dbReference type="Rhea" id="RHEA-COMP:10505"/>
        <dbReference type="ChEBI" id="CHEBI:15378"/>
        <dbReference type="ChEBI" id="CHEBI:29969"/>
        <dbReference type="ChEBI" id="CHEBI:30616"/>
        <dbReference type="ChEBI" id="CHEBI:33019"/>
        <dbReference type="ChEBI" id="CHEBI:57586"/>
        <dbReference type="ChEBI" id="CHEBI:83144"/>
        <dbReference type="ChEBI" id="CHEBI:456215"/>
        <dbReference type="EC" id="6.3.4.15"/>
    </reaction>
</comment>
<evidence type="ECO:0000256" key="2">
    <source>
        <dbReference type="ARBA" id="ARBA00022741"/>
    </source>
</evidence>
<dbReference type="SUPFAM" id="SSF55681">
    <property type="entry name" value="Class II aaRS and biotin synthetases"/>
    <property type="match status" value="1"/>
</dbReference>
<dbReference type="EMBL" id="JAFMPY010000001">
    <property type="protein sequence ID" value="MBO0902178.1"/>
    <property type="molecule type" value="Genomic_DNA"/>
</dbReference>
<dbReference type="GO" id="GO:0016874">
    <property type="term" value="F:ligase activity"/>
    <property type="evidence" value="ECO:0007669"/>
    <property type="project" value="UniProtKB-KW"/>
</dbReference>
<evidence type="ECO:0000313" key="9">
    <source>
        <dbReference type="Proteomes" id="UP000664288"/>
    </source>
</evidence>
<dbReference type="InterPro" id="IPR008988">
    <property type="entry name" value="Transcriptional_repressor_C"/>
</dbReference>
<feature type="domain" description="BPL/LPL catalytic" evidence="7">
    <location>
        <begin position="1"/>
        <end position="204"/>
    </location>
</feature>
<dbReference type="RefSeq" id="WP_207348823.1">
    <property type="nucleotide sequence ID" value="NZ_JAFMPY010000001.1"/>
</dbReference>
<evidence type="ECO:0000313" key="8">
    <source>
        <dbReference type="EMBL" id="MBO0902178.1"/>
    </source>
</evidence>
<accession>A0ABS3IXP7</accession>
<comment type="caution">
    <text evidence="8">The sequence shown here is derived from an EMBL/GenBank/DDBJ whole genome shotgun (WGS) entry which is preliminary data.</text>
</comment>
<protein>
    <recommendedName>
        <fullName evidence="5">biotin--[biotin carboxyl-carrier protein] ligase</fullName>
        <ecNumber evidence="5">6.3.4.15</ecNumber>
    </recommendedName>
</protein>
<dbReference type="Gene3D" id="2.30.30.100">
    <property type="match status" value="1"/>
</dbReference>
<keyword evidence="1 8" id="KW-0436">Ligase</keyword>
<keyword evidence="9" id="KW-1185">Reference proteome</keyword>
<dbReference type="Pfam" id="PF03099">
    <property type="entry name" value="BPL_LplA_LipB"/>
    <property type="match status" value="1"/>
</dbReference>
<evidence type="ECO:0000256" key="3">
    <source>
        <dbReference type="ARBA" id="ARBA00022840"/>
    </source>
</evidence>
<dbReference type="PROSITE" id="PS51733">
    <property type="entry name" value="BPL_LPL_CATALYTIC"/>
    <property type="match status" value="1"/>
</dbReference>
<dbReference type="SUPFAM" id="SSF50037">
    <property type="entry name" value="C-terminal domain of transcriptional repressors"/>
    <property type="match status" value="1"/>
</dbReference>
<dbReference type="CDD" id="cd16442">
    <property type="entry name" value="BPL"/>
    <property type="match status" value="1"/>
</dbReference>
<proteinExistence type="predicted"/>
<evidence type="ECO:0000256" key="5">
    <source>
        <dbReference type="ARBA" id="ARBA00024227"/>
    </source>
</evidence>
<keyword evidence="3" id="KW-0067">ATP-binding</keyword>
<reference evidence="8 9" key="1">
    <citation type="submission" date="2021-03" db="EMBL/GenBank/DDBJ databases">
        <title>Whole genome sequence of Jiella sp. MQZ13P-4.</title>
        <authorList>
            <person name="Tuo L."/>
        </authorList>
    </citation>
    <scope>NUCLEOTIDE SEQUENCE [LARGE SCALE GENOMIC DNA]</scope>
    <source>
        <strain evidence="8 9">MQZ13P-4</strain>
    </source>
</reference>
<dbReference type="InterPro" id="IPR004143">
    <property type="entry name" value="BPL_LPL_catalytic"/>
</dbReference>
<dbReference type="InterPro" id="IPR003142">
    <property type="entry name" value="BPL_C"/>
</dbReference>
<evidence type="ECO:0000259" key="7">
    <source>
        <dbReference type="PROSITE" id="PS51733"/>
    </source>
</evidence>
<dbReference type="Gene3D" id="3.30.930.10">
    <property type="entry name" value="Bira Bifunctional Protein, Domain 2"/>
    <property type="match status" value="1"/>
</dbReference>
<gene>
    <name evidence="8" type="ORF">J1C47_00865</name>
</gene>
<dbReference type="InterPro" id="IPR004408">
    <property type="entry name" value="Biotin_CoA_COase_ligase"/>
</dbReference>
<name>A0ABS3IXP7_9HYPH</name>
<keyword evidence="4" id="KW-0092">Biotin</keyword>
<dbReference type="PANTHER" id="PTHR12835:SF5">
    <property type="entry name" value="BIOTIN--PROTEIN LIGASE"/>
    <property type="match status" value="1"/>
</dbReference>
<keyword evidence="2" id="KW-0547">Nucleotide-binding</keyword>
<evidence type="ECO:0000256" key="6">
    <source>
        <dbReference type="ARBA" id="ARBA00047846"/>
    </source>
</evidence>
<evidence type="ECO:0000256" key="1">
    <source>
        <dbReference type="ARBA" id="ARBA00022598"/>
    </source>
</evidence>
<dbReference type="Proteomes" id="UP000664288">
    <property type="component" value="Unassembled WGS sequence"/>
</dbReference>
<dbReference type="EC" id="6.3.4.15" evidence="5"/>